<dbReference type="PROSITE" id="PS51354">
    <property type="entry name" value="GLUTAREDOXIN_2"/>
    <property type="match status" value="1"/>
</dbReference>
<dbReference type="CDD" id="cd03028">
    <property type="entry name" value="GRX_PICOT_like"/>
    <property type="match status" value="1"/>
</dbReference>
<evidence type="ECO:0000256" key="1">
    <source>
        <dbReference type="ARBA" id="ARBA00008983"/>
    </source>
</evidence>
<reference evidence="8 9" key="1">
    <citation type="journal article" date="2021" name="Nat. Plants">
        <title>The Taxus genome provides insights into paclitaxel biosynthesis.</title>
        <authorList>
            <person name="Xiong X."/>
            <person name="Gou J."/>
            <person name="Liao Q."/>
            <person name="Li Y."/>
            <person name="Zhou Q."/>
            <person name="Bi G."/>
            <person name="Li C."/>
            <person name="Du R."/>
            <person name="Wang X."/>
            <person name="Sun T."/>
            <person name="Guo L."/>
            <person name="Liang H."/>
            <person name="Lu P."/>
            <person name="Wu Y."/>
            <person name="Zhang Z."/>
            <person name="Ro D.K."/>
            <person name="Shang Y."/>
            <person name="Huang S."/>
            <person name="Yan J."/>
        </authorList>
    </citation>
    <scope>NUCLEOTIDE SEQUENCE [LARGE SCALE GENOMIC DNA]</scope>
    <source>
        <strain evidence="8">Ta-2019</strain>
    </source>
</reference>
<dbReference type="PANTHER" id="PTHR10293">
    <property type="entry name" value="GLUTAREDOXIN FAMILY MEMBER"/>
    <property type="match status" value="1"/>
</dbReference>
<dbReference type="InterPro" id="IPR002109">
    <property type="entry name" value="Glutaredoxin"/>
</dbReference>
<keyword evidence="4" id="KW-0408">Iron</keyword>
<evidence type="ECO:0000256" key="2">
    <source>
        <dbReference type="ARBA" id="ARBA00022714"/>
    </source>
</evidence>
<comment type="similarity">
    <text evidence="1">Belongs to the glutaredoxin family. CGFS subfamily.</text>
</comment>
<dbReference type="GO" id="GO:0005759">
    <property type="term" value="C:mitochondrial matrix"/>
    <property type="evidence" value="ECO:0007669"/>
    <property type="project" value="TreeGrafter"/>
</dbReference>
<evidence type="ECO:0000256" key="6">
    <source>
        <dbReference type="ARBA" id="ARBA00023284"/>
    </source>
</evidence>
<organism evidence="8 9">
    <name type="scientific">Taxus chinensis</name>
    <name type="common">Chinese yew</name>
    <name type="synonym">Taxus wallichiana var. chinensis</name>
    <dbReference type="NCBI Taxonomy" id="29808"/>
    <lineage>
        <taxon>Eukaryota</taxon>
        <taxon>Viridiplantae</taxon>
        <taxon>Streptophyta</taxon>
        <taxon>Embryophyta</taxon>
        <taxon>Tracheophyta</taxon>
        <taxon>Spermatophyta</taxon>
        <taxon>Pinopsida</taxon>
        <taxon>Pinidae</taxon>
        <taxon>Conifers II</taxon>
        <taxon>Cupressales</taxon>
        <taxon>Taxaceae</taxon>
        <taxon>Taxus</taxon>
    </lineage>
</organism>
<evidence type="ECO:0000313" key="9">
    <source>
        <dbReference type="Proteomes" id="UP000824469"/>
    </source>
</evidence>
<gene>
    <name evidence="8" type="ORF">KI387_006240</name>
</gene>
<evidence type="ECO:0000313" key="8">
    <source>
        <dbReference type="EMBL" id="KAH9326062.1"/>
    </source>
</evidence>
<dbReference type="GO" id="GO:0051537">
    <property type="term" value="F:2 iron, 2 sulfur cluster binding"/>
    <property type="evidence" value="ECO:0007669"/>
    <property type="project" value="UniProtKB-KW"/>
</dbReference>
<proteinExistence type="inferred from homology"/>
<comment type="caution">
    <text evidence="8">The sequence shown here is derived from an EMBL/GenBank/DDBJ whole genome shotgun (WGS) entry which is preliminary data.</text>
</comment>
<keyword evidence="6" id="KW-0676">Redox-active center</keyword>
<accession>A0AA38LLU5</accession>
<dbReference type="Gene3D" id="3.40.30.10">
    <property type="entry name" value="Glutaredoxin"/>
    <property type="match status" value="1"/>
</dbReference>
<evidence type="ECO:0000256" key="3">
    <source>
        <dbReference type="ARBA" id="ARBA00022723"/>
    </source>
</evidence>
<dbReference type="GO" id="GO:0046872">
    <property type="term" value="F:metal ion binding"/>
    <property type="evidence" value="ECO:0007669"/>
    <property type="project" value="UniProtKB-KW"/>
</dbReference>
<keyword evidence="9" id="KW-1185">Reference proteome</keyword>
<evidence type="ECO:0000256" key="4">
    <source>
        <dbReference type="ARBA" id="ARBA00023004"/>
    </source>
</evidence>
<dbReference type="SUPFAM" id="SSF52833">
    <property type="entry name" value="Thioredoxin-like"/>
    <property type="match status" value="1"/>
</dbReference>
<feature type="domain" description="Glutaredoxin" evidence="7">
    <location>
        <begin position="60"/>
        <end position="124"/>
    </location>
</feature>
<dbReference type="EMBL" id="JAHRHJ020000002">
    <property type="protein sequence ID" value="KAH9326062.1"/>
    <property type="molecule type" value="Genomic_DNA"/>
</dbReference>
<evidence type="ECO:0000259" key="7">
    <source>
        <dbReference type="Pfam" id="PF00462"/>
    </source>
</evidence>
<dbReference type="Proteomes" id="UP000824469">
    <property type="component" value="Unassembled WGS sequence"/>
</dbReference>
<dbReference type="Pfam" id="PF00462">
    <property type="entry name" value="Glutaredoxin"/>
    <property type="match status" value="1"/>
</dbReference>
<feature type="non-terminal residue" evidence="8">
    <location>
        <position position="1"/>
    </location>
</feature>
<keyword evidence="2" id="KW-0001">2Fe-2S</keyword>
<name>A0AA38LLU5_TAXCH</name>
<protein>
    <recommendedName>
        <fullName evidence="7">Glutaredoxin domain-containing protein</fullName>
    </recommendedName>
</protein>
<keyword evidence="3" id="KW-0479">Metal-binding</keyword>
<dbReference type="InterPro" id="IPR004480">
    <property type="entry name" value="Monothiol_GRX-rel"/>
</dbReference>
<dbReference type="InterPro" id="IPR036249">
    <property type="entry name" value="Thioredoxin-like_sf"/>
</dbReference>
<evidence type="ECO:0000256" key="5">
    <source>
        <dbReference type="ARBA" id="ARBA00023014"/>
    </source>
</evidence>
<dbReference type="AlphaFoldDB" id="A0AA38LLU5"/>
<dbReference type="InterPro" id="IPR033658">
    <property type="entry name" value="GRX_PICOT-like"/>
</dbReference>
<keyword evidence="5" id="KW-0411">Iron-sulfur</keyword>
<sequence>MKVFVKVVVRAWNGLGGQKSFSKFGGDDDSHNDFKPVNKAPDDVPSARQLVEKDVKENPIMLYIKGVPDAPRCRFSASAVKLLMEYGIPFSSRNILEDQELKDGVKSFSGWPTFPQIFIKGEFIGGSDIMLNMHE</sequence>
<dbReference type="OMA" id="ASIKSFX"/>
<dbReference type="PANTHER" id="PTHR10293:SF16">
    <property type="entry name" value="GLUTAREDOXIN-RELATED PROTEIN 5, MITOCHONDRIAL"/>
    <property type="match status" value="1"/>
</dbReference>